<dbReference type="PROSITE" id="PS50883">
    <property type="entry name" value="EAL"/>
    <property type="match status" value="1"/>
</dbReference>
<dbReference type="SMART" id="SM00052">
    <property type="entry name" value="EAL"/>
    <property type="match status" value="1"/>
</dbReference>
<keyword evidence="1" id="KW-0472">Membrane</keyword>
<feature type="domain" description="EAL" evidence="2">
    <location>
        <begin position="129"/>
        <end position="374"/>
    </location>
</feature>
<reference evidence="4" key="1">
    <citation type="journal article" date="2019" name="Int. J. Syst. Evol. Microbiol.">
        <title>The Global Catalogue of Microorganisms (GCM) 10K type strain sequencing project: providing services to taxonomists for standard genome sequencing and annotation.</title>
        <authorList>
            <consortium name="The Broad Institute Genomics Platform"/>
            <consortium name="The Broad Institute Genome Sequencing Center for Infectious Disease"/>
            <person name="Wu L."/>
            <person name="Ma J."/>
        </authorList>
    </citation>
    <scope>NUCLEOTIDE SEQUENCE [LARGE SCALE GENOMIC DNA]</scope>
    <source>
        <strain evidence="4">KCTC 42182</strain>
    </source>
</reference>
<dbReference type="EMBL" id="JBHRYJ010000001">
    <property type="protein sequence ID" value="MFC3674223.1"/>
    <property type="molecule type" value="Genomic_DNA"/>
</dbReference>
<accession>A0ABV7V9V4</accession>
<protein>
    <submittedName>
        <fullName evidence="3">EAL domain-containing protein</fullName>
    </submittedName>
</protein>
<evidence type="ECO:0000313" key="3">
    <source>
        <dbReference type="EMBL" id="MFC3674223.1"/>
    </source>
</evidence>
<evidence type="ECO:0000256" key="1">
    <source>
        <dbReference type="SAM" id="Phobius"/>
    </source>
</evidence>
<dbReference type="Pfam" id="PF00563">
    <property type="entry name" value="EAL"/>
    <property type="match status" value="1"/>
</dbReference>
<dbReference type="Gene3D" id="3.20.20.450">
    <property type="entry name" value="EAL domain"/>
    <property type="match status" value="1"/>
</dbReference>
<keyword evidence="1" id="KW-1133">Transmembrane helix</keyword>
<organism evidence="3 4">
    <name type="scientific">Ferrovibrio xuzhouensis</name>
    <dbReference type="NCBI Taxonomy" id="1576914"/>
    <lineage>
        <taxon>Bacteria</taxon>
        <taxon>Pseudomonadati</taxon>
        <taxon>Pseudomonadota</taxon>
        <taxon>Alphaproteobacteria</taxon>
        <taxon>Rhodospirillales</taxon>
        <taxon>Rhodospirillaceae</taxon>
        <taxon>Ferrovibrio</taxon>
    </lineage>
</organism>
<proteinExistence type="predicted"/>
<evidence type="ECO:0000259" key="2">
    <source>
        <dbReference type="PROSITE" id="PS50883"/>
    </source>
</evidence>
<gene>
    <name evidence="3" type="ORF">ACFOOQ_01630</name>
</gene>
<dbReference type="InterPro" id="IPR050706">
    <property type="entry name" value="Cyclic-di-GMP_PDE-like"/>
</dbReference>
<dbReference type="PANTHER" id="PTHR33121">
    <property type="entry name" value="CYCLIC DI-GMP PHOSPHODIESTERASE PDEF"/>
    <property type="match status" value="1"/>
</dbReference>
<feature type="transmembrane region" description="Helical" evidence="1">
    <location>
        <begin position="31"/>
        <end position="50"/>
    </location>
</feature>
<sequence length="374" mass="41137">MFSLPGLLTFAALSLAALVLGVSLTRLVPGLGAEHPGILALALLLLFWSIRERWQRQRIQNRLLAEIDSLSEELTFMRGDESTEAAPVAAKAIKPVLRPVPGRDNLLAPESLAVLESLAEDDSRAPAEDGALLDAVRDALNNNRVELHVQPIVSLPQRRMRFFELLARPRDAMGREYQAAECIEALDASGLRAEFDALMLLRSVQLVRKLESRARNAGFFLNLSPAMLARIETFNPLYEFLQRERERAGNIVLEFAYEGVRDLDRAGLYRLSRLSALGFALSIDGVSRFDLDFTGLAKAGVRFVKFDSAVLRDPAALARSPIAFGDLREACDRHGIVPVLSKVESEADLLALADLDFPFGQGHLFGVPKLAKAA</sequence>
<comment type="caution">
    <text evidence="3">The sequence shown here is derived from an EMBL/GenBank/DDBJ whole genome shotgun (WGS) entry which is preliminary data.</text>
</comment>
<dbReference type="InterPro" id="IPR035919">
    <property type="entry name" value="EAL_sf"/>
</dbReference>
<dbReference type="PANTHER" id="PTHR33121:SF79">
    <property type="entry name" value="CYCLIC DI-GMP PHOSPHODIESTERASE PDED-RELATED"/>
    <property type="match status" value="1"/>
</dbReference>
<dbReference type="SUPFAM" id="SSF141868">
    <property type="entry name" value="EAL domain-like"/>
    <property type="match status" value="1"/>
</dbReference>
<keyword evidence="1" id="KW-0812">Transmembrane</keyword>
<keyword evidence="4" id="KW-1185">Reference proteome</keyword>
<evidence type="ECO:0000313" key="4">
    <source>
        <dbReference type="Proteomes" id="UP001595711"/>
    </source>
</evidence>
<dbReference type="InterPro" id="IPR001633">
    <property type="entry name" value="EAL_dom"/>
</dbReference>
<dbReference type="Proteomes" id="UP001595711">
    <property type="component" value="Unassembled WGS sequence"/>
</dbReference>
<dbReference type="RefSeq" id="WP_379720793.1">
    <property type="nucleotide sequence ID" value="NZ_JBHRYJ010000001.1"/>
</dbReference>
<name>A0ABV7V9V4_9PROT</name>